<dbReference type="AlphaFoldDB" id="A5YSR8"/>
<sequence>MAYDTSDTESTERETQQAKDTVPSTVAIEDDLPLMAIDIENEKDIMANRGHASRRFSKWFAARPIPAVRLAILGSVYPERQITDDELLKLMQIGPSEIDSNIAQYVRQKYTEEKDRYDTLDDHYNYPNPNSQTPSKSQIKENKQHVKEYWGGELPTILDPTAGRGTIPFEAMRYGLPAISNELDPVPFTISKITLELAPEVGSVAESYDRWTKEIIERTKDRISQYYPTKESGRQILNYAMTYIIDCDSCMGRLPLINNWRLNDDAAGGDVITPTYQDGNVSYNHARREETPEFDPSDAPVARGGDAECPHCGVTTDAARIREKFQNNEFEYSVFGVSYESKTGEYEYRAGDKTDLRGLEKARKRADSFELMGFFAETISEGKKTKEPRNYGIEQWRDMFTPRQLVAHYELFDVINNIKAEIREAHESDEAELIITLITQAVNQQVLFNNRLAKWFPQHGTGHETFANQSYSIKRMFVGNNIVAQRKGLKRRFKHVIDNYEDLASQVPQVDSDIGIYNTDAISLSKKVDTSSAEVAVIDPPYFDSVMYGELSDFMMISHREVLDDVFPDAMQNISNDKQMVVNNVRHDNPEEFYESMMRDMFAELGEILVENGILTLMFTDRETKAWNTILKTLIQSDFTITAAHPIKTEASDKAGMHDKARVESSIFVTARNTPNETDTSEWRDIRDTIESIARKEAQRLLSVETISKIDTSIEAFGAALEAYSDAYPVEDKYGDTVYPGQVLTTVRNEVYSVIANDELSTKTDQLDGVSRWYILANVLYDDADIPFDEANQLGIGADIDINEIKRPTKIWSKSSGNVSLNNHSDRVQDIVELRDNNADNPSTRKYPVNPTADSFTYTIDAVHAALHIYKQEGQRATRDWLAQREFKSNQQFKKAIKALLEAVPVDSRTREILQDLTAGETGDYLDISVEELSIGNSSSARQSGIEEYK</sequence>
<dbReference type="EMBL" id="EF583997">
    <property type="protein sequence ID" value="ABQ76025.1"/>
    <property type="molecule type" value="Genomic_DNA"/>
</dbReference>
<evidence type="ECO:0008006" key="3">
    <source>
        <dbReference type="Google" id="ProtNLM"/>
    </source>
</evidence>
<reference evidence="2" key="1">
    <citation type="journal article" date="2007" name="ISME J.">
        <title>Genomic plasticity in prokaryotes: the case of the square haloarchaeon.</title>
        <authorList>
            <person name="Cuadros-Orellana S."/>
            <person name="Martin-Cuadrado A.B."/>
            <person name="Legault B."/>
            <person name="D'Auria G."/>
            <person name="Zhaxybayeva O."/>
            <person name="Papke R.T."/>
            <person name="Rodriguez-Valera F."/>
        </authorList>
    </citation>
    <scope>NUCLEOTIDE SEQUENCE</scope>
</reference>
<dbReference type="REBASE" id="25372">
    <property type="entry name" value="M.UhaSSORFAP"/>
</dbReference>
<organism evidence="2">
    <name type="scientific">uncultured haloarchaeon</name>
    <dbReference type="NCBI Taxonomy" id="160804"/>
    <lineage>
        <taxon>Archaea</taxon>
        <taxon>Methanobacteriati</taxon>
        <taxon>Methanobacteriota</taxon>
        <taxon>Stenosarchaea group</taxon>
        <taxon>Halobacteria</taxon>
        <taxon>Halobacteriales</taxon>
        <taxon>Halobacteriaceae</taxon>
        <taxon>environmental samples</taxon>
    </lineage>
</organism>
<proteinExistence type="predicted"/>
<dbReference type="SUPFAM" id="SSF53335">
    <property type="entry name" value="S-adenosyl-L-methionine-dependent methyltransferases"/>
    <property type="match status" value="1"/>
</dbReference>
<dbReference type="InterPro" id="IPR029063">
    <property type="entry name" value="SAM-dependent_MTases_sf"/>
</dbReference>
<protein>
    <recommendedName>
        <fullName evidence="3">DUF1156 domain-containing protein</fullName>
    </recommendedName>
</protein>
<evidence type="ECO:0000313" key="2">
    <source>
        <dbReference type="EMBL" id="ABQ76025.1"/>
    </source>
</evidence>
<dbReference type="Gene3D" id="3.40.50.150">
    <property type="entry name" value="Vaccinia Virus protein VP39"/>
    <property type="match status" value="1"/>
</dbReference>
<feature type="region of interest" description="Disordered" evidence="1">
    <location>
        <begin position="287"/>
        <end position="306"/>
    </location>
</feature>
<accession>A5YSR8</accession>
<feature type="compositionally biased region" description="Polar residues" evidence="1">
    <location>
        <begin position="127"/>
        <end position="137"/>
    </location>
</feature>
<name>A5YSR8_9EURY</name>
<feature type="region of interest" description="Disordered" evidence="1">
    <location>
        <begin position="1"/>
        <end position="22"/>
    </location>
</feature>
<evidence type="ECO:0000256" key="1">
    <source>
        <dbReference type="SAM" id="MobiDB-lite"/>
    </source>
</evidence>
<feature type="region of interest" description="Disordered" evidence="1">
    <location>
        <begin position="119"/>
        <end position="142"/>
    </location>
</feature>